<keyword evidence="2" id="KW-1185">Reference proteome</keyword>
<dbReference type="AlphaFoldDB" id="A0A1R3V9G7"/>
<dbReference type="Proteomes" id="UP000188388">
    <property type="component" value="Unassembled WGS sequence"/>
</dbReference>
<name>A0A1R3V9G7_9HYPH</name>
<reference evidence="2" key="1">
    <citation type="submission" date="2017-01" db="EMBL/GenBank/DDBJ databases">
        <authorList>
            <person name="Brunel B."/>
        </authorList>
    </citation>
    <scope>NUCLEOTIDE SEQUENCE [LARGE SCALE GENOMIC DNA]</scope>
</reference>
<sequence length="56" mass="6378">MNLRPFRSFSCGGLRSAPIRTVLPIMEQNGFFLPGAEKQNLVPYIYSFCRIWSAPV</sequence>
<organism evidence="1 2">
    <name type="scientific">Mesorhizobium prunaredense</name>
    <dbReference type="NCBI Taxonomy" id="1631249"/>
    <lineage>
        <taxon>Bacteria</taxon>
        <taxon>Pseudomonadati</taxon>
        <taxon>Pseudomonadota</taxon>
        <taxon>Alphaproteobacteria</taxon>
        <taxon>Hyphomicrobiales</taxon>
        <taxon>Phyllobacteriaceae</taxon>
        <taxon>Mesorhizobium</taxon>
    </lineage>
</organism>
<accession>A0A1R3V9G7</accession>
<evidence type="ECO:0000313" key="2">
    <source>
        <dbReference type="Proteomes" id="UP000188388"/>
    </source>
</evidence>
<protein>
    <submittedName>
        <fullName evidence="1">Uncharacterized protein</fullName>
    </submittedName>
</protein>
<dbReference type="STRING" id="1631249.BQ8794_290146"/>
<proteinExistence type="predicted"/>
<gene>
    <name evidence="1" type="ORF">BQ8794_290146</name>
</gene>
<evidence type="ECO:0000313" key="1">
    <source>
        <dbReference type="EMBL" id="SIT56536.1"/>
    </source>
</evidence>
<dbReference type="EMBL" id="FTPD01000022">
    <property type="protein sequence ID" value="SIT56536.1"/>
    <property type="molecule type" value="Genomic_DNA"/>
</dbReference>